<keyword evidence="1" id="KW-0472">Membrane</keyword>
<evidence type="ECO:0000313" key="3">
    <source>
        <dbReference type="Proteomes" id="UP001230188"/>
    </source>
</evidence>
<name>A0AAD7XGC0_9STRA</name>
<protein>
    <submittedName>
        <fullName evidence="2">Uncharacterized protein</fullName>
    </submittedName>
</protein>
<keyword evidence="3" id="KW-1185">Reference proteome</keyword>
<reference evidence="2" key="1">
    <citation type="submission" date="2023-01" db="EMBL/GenBank/DDBJ databases">
        <title>Metagenome sequencing of chrysophaentin producing Chrysophaeum taylorii.</title>
        <authorList>
            <person name="Davison J."/>
            <person name="Bewley C."/>
        </authorList>
    </citation>
    <scope>NUCLEOTIDE SEQUENCE</scope>
    <source>
        <strain evidence="2">NIES-1699</strain>
    </source>
</reference>
<comment type="caution">
    <text evidence="2">The sequence shown here is derived from an EMBL/GenBank/DDBJ whole genome shotgun (WGS) entry which is preliminary data.</text>
</comment>
<evidence type="ECO:0000256" key="1">
    <source>
        <dbReference type="SAM" id="Phobius"/>
    </source>
</evidence>
<sequence length="344" mass="39087">MRRHRQVTSPSKRRSKRPSVVVVAWALAIIIFVWLPCLFVVGRRERKVNSKPTAKLFTFHKDEATLLEDWLQYHTAVFGADNVIVIDHQSQAAEVLETLARWERRGVTVVPFDGSFRDKAAAMSAAMRAHARTAQLVVPIDVDEFVVNERGDVMTALEEIAASTESRKFKFKSRVANCFANLDRPALVAEFSESSATSMAKTFFRAADFLRTDQGNHYGVVRRDNGTHQDVQLAPRNFDRFFVRTSLTLLHFAMRDFDTWYAKLFQRARAYGFTTNTNCEGVRKGQRYCRSFQRLEGGRASREVALAEYRDVCAAIAQQQNRRATAPPANAELRLLADFLSARA</sequence>
<gene>
    <name evidence="2" type="ORF">CTAYLR_000617</name>
</gene>
<dbReference type="Proteomes" id="UP001230188">
    <property type="component" value="Unassembled WGS sequence"/>
</dbReference>
<proteinExistence type="predicted"/>
<dbReference type="EMBL" id="JAQMWT010000524">
    <property type="protein sequence ID" value="KAJ8600312.1"/>
    <property type="molecule type" value="Genomic_DNA"/>
</dbReference>
<accession>A0AAD7XGC0</accession>
<evidence type="ECO:0000313" key="2">
    <source>
        <dbReference type="EMBL" id="KAJ8600312.1"/>
    </source>
</evidence>
<keyword evidence="1" id="KW-1133">Transmembrane helix</keyword>
<organism evidence="2 3">
    <name type="scientific">Chrysophaeum taylorii</name>
    <dbReference type="NCBI Taxonomy" id="2483200"/>
    <lineage>
        <taxon>Eukaryota</taxon>
        <taxon>Sar</taxon>
        <taxon>Stramenopiles</taxon>
        <taxon>Ochrophyta</taxon>
        <taxon>Pelagophyceae</taxon>
        <taxon>Pelagomonadales</taxon>
        <taxon>Pelagomonadaceae</taxon>
        <taxon>Chrysophaeum</taxon>
    </lineage>
</organism>
<dbReference type="AlphaFoldDB" id="A0AAD7XGC0"/>
<dbReference type="Pfam" id="PF13704">
    <property type="entry name" value="Glyco_tranf_2_4"/>
    <property type="match status" value="1"/>
</dbReference>
<feature type="transmembrane region" description="Helical" evidence="1">
    <location>
        <begin position="20"/>
        <end position="41"/>
    </location>
</feature>
<keyword evidence="1" id="KW-0812">Transmembrane</keyword>